<evidence type="ECO:0000256" key="3">
    <source>
        <dbReference type="ARBA" id="ARBA00022801"/>
    </source>
</evidence>
<dbReference type="EMBL" id="CP130319">
    <property type="protein sequence ID" value="WNR45673.1"/>
    <property type="molecule type" value="Genomic_DNA"/>
</dbReference>
<keyword evidence="12" id="KW-1185">Reference proteome</keyword>
<evidence type="ECO:0000256" key="9">
    <source>
        <dbReference type="RuleBase" id="RU361169"/>
    </source>
</evidence>
<feature type="domain" description="CBM6" evidence="10">
    <location>
        <begin position="807"/>
        <end position="939"/>
    </location>
</feature>
<keyword evidence="2" id="KW-0677">Repeat</keyword>
<evidence type="ECO:0000259" key="10">
    <source>
        <dbReference type="PROSITE" id="PS51175"/>
    </source>
</evidence>
<sequence length="940" mass="102425">MMFRLEDAWLRRWWKPAFCFVLLLIGFSLFATTTDAATIVTYPAPSTETANANYAVKVDTSNLFVYDTKVRSAASGHMGFASFDFSSGPVTITVTTNFDITSGVVIRPLAAGITPTVSGRTITFSVSNPVNLSIEVNGDIDNNLALFANPIETAAPQDNGASNVLYMDPGTHSSNINWGTKDTLYFRPGVHRLTETLIIPSGKNVYLAGGAVVQTRVATYDASNVRIFGRGIIDGTNAPQVYDWGDHRSSFFYFVRSDHIDVEGIILRSSPGFHMVPVESEYVNIKNIKSIGATISNKDGYDIVDSRYVTIDGIFIRTVDDAIAIKGSYKIAGQRGESSYITVKNSTFWNEDQGNSMEIGFEESTDQIRYITFQNIDIIHTRSGSVISIHNGDSAHIHDVLYDNIRIEDVQTSRFIDMAIDYYTYSADLERGEISNITFNNINYIPATIKGSQMKGYDTAHNVDNIKFYNLKMGGTTITSASQMSLTLLPYVTNVLFSSSPAAISPWPNVTLPPGKPMPMIWEGEKRAPVCSTGDSQTAVADANASLGKYGQVLFNAANDYCDYFTLAAFPGEYDVYLGTHKSDTRGIFQFTMNGMNVGSPFSINDVTTDYSSTVGEVKVGTAYIHQSRNNFRFTVVGQLGGSSDYALGFDYIKLVPRFTEATKTLKYEAEEQPYTATTGKVLTIGRNVNASNNAYTSVNTSAAGQYVEYSIHVPESRTYAVKARVHNYGSRGKYRLSIDGGAEQGLEIDGANPSAAYLEYFLGYNALAAGDHTFRFTVTGKNPSSTGYSIGLDFISLEYIPGLPASLLEVETLPAAASAGRTVSTVSHSGASGGAFSTVNTATVGEWVEYSFYVAEGGAYTLKSRMNKWPSRAIVQPYVDGTSIGTTIDLYSPSTAWQEYTLGVRWLTAGTHKVRFLVTGKNASSSGYVIATDSFQLVP</sequence>
<evidence type="ECO:0000256" key="1">
    <source>
        <dbReference type="ARBA" id="ARBA00008834"/>
    </source>
</evidence>
<keyword evidence="5" id="KW-0119">Carbohydrate metabolism</keyword>
<protein>
    <submittedName>
        <fullName evidence="11">Glycosyl hydrolase family 28 protein</fullName>
    </submittedName>
</protein>
<accession>A0AA96LTF7</accession>
<dbReference type="SUPFAM" id="SSF49785">
    <property type="entry name" value="Galactose-binding domain-like"/>
    <property type="match status" value="2"/>
</dbReference>
<proteinExistence type="inferred from homology"/>
<dbReference type="PANTHER" id="PTHR31736:SF9">
    <property type="entry name" value="ENDO-XYLOGALACTURONAN HYDROLASE A-RELATED"/>
    <property type="match status" value="1"/>
</dbReference>
<dbReference type="Gene3D" id="2.60.120.260">
    <property type="entry name" value="Galactose-binding domain-like"/>
    <property type="match status" value="2"/>
</dbReference>
<name>A0AA96LTF7_9BACL</name>
<keyword evidence="7" id="KW-0624">Polysaccharide degradation</keyword>
<evidence type="ECO:0000256" key="4">
    <source>
        <dbReference type="ARBA" id="ARBA00023180"/>
    </source>
</evidence>
<feature type="domain" description="CBM6" evidence="10">
    <location>
        <begin position="666"/>
        <end position="799"/>
    </location>
</feature>
<dbReference type="InterPro" id="IPR011050">
    <property type="entry name" value="Pectin_lyase_fold/virulence"/>
</dbReference>
<evidence type="ECO:0000313" key="11">
    <source>
        <dbReference type="EMBL" id="WNR45673.1"/>
    </source>
</evidence>
<dbReference type="GO" id="GO:0030246">
    <property type="term" value="F:carbohydrate binding"/>
    <property type="evidence" value="ECO:0007669"/>
    <property type="project" value="InterPro"/>
</dbReference>
<dbReference type="Proteomes" id="UP001304650">
    <property type="component" value="Chromosome"/>
</dbReference>
<evidence type="ECO:0000256" key="8">
    <source>
        <dbReference type="ARBA" id="ARBA00037278"/>
    </source>
</evidence>
<evidence type="ECO:0000256" key="6">
    <source>
        <dbReference type="ARBA" id="ARBA00023295"/>
    </source>
</evidence>
<dbReference type="SUPFAM" id="SSF51126">
    <property type="entry name" value="Pectin lyase-like"/>
    <property type="match status" value="1"/>
</dbReference>
<dbReference type="GO" id="GO:0000272">
    <property type="term" value="P:polysaccharide catabolic process"/>
    <property type="evidence" value="ECO:0007669"/>
    <property type="project" value="UniProtKB-KW"/>
</dbReference>
<comment type="similarity">
    <text evidence="1 9">Belongs to the glycosyl hydrolase 28 family.</text>
</comment>
<reference evidence="11" key="1">
    <citation type="submission" date="2022-02" db="EMBL/GenBank/DDBJ databases">
        <title>Paenibacillus sp. MBLB1832 Whole Genome Shotgun Sequencing.</title>
        <authorList>
            <person name="Hwang C.Y."/>
            <person name="Cho E.-S."/>
            <person name="Seo M.-J."/>
        </authorList>
    </citation>
    <scope>NUCLEOTIDE SEQUENCE</scope>
    <source>
        <strain evidence="11">MBLB1832</strain>
    </source>
</reference>
<dbReference type="InterPro" id="IPR000743">
    <property type="entry name" value="Glyco_hydro_28"/>
</dbReference>
<dbReference type="InterPro" id="IPR008979">
    <property type="entry name" value="Galactose-bd-like_sf"/>
</dbReference>
<keyword evidence="4" id="KW-0325">Glycoprotein</keyword>
<evidence type="ECO:0000256" key="7">
    <source>
        <dbReference type="ARBA" id="ARBA00023326"/>
    </source>
</evidence>
<organism evidence="11 12">
    <name type="scientific">Paenibacillus roseopurpureus</name>
    <dbReference type="NCBI Taxonomy" id="2918901"/>
    <lineage>
        <taxon>Bacteria</taxon>
        <taxon>Bacillati</taxon>
        <taxon>Bacillota</taxon>
        <taxon>Bacilli</taxon>
        <taxon>Bacillales</taxon>
        <taxon>Paenibacillaceae</taxon>
        <taxon>Paenibacillus</taxon>
    </lineage>
</organism>
<dbReference type="Pfam" id="PF03422">
    <property type="entry name" value="CBM_6"/>
    <property type="match status" value="1"/>
</dbReference>
<keyword evidence="3 9" id="KW-0378">Hydrolase</keyword>
<dbReference type="Pfam" id="PF00295">
    <property type="entry name" value="Glyco_hydro_28"/>
    <property type="match status" value="1"/>
</dbReference>
<dbReference type="InterPro" id="IPR005084">
    <property type="entry name" value="CBM6"/>
</dbReference>
<evidence type="ECO:0000313" key="12">
    <source>
        <dbReference type="Proteomes" id="UP001304650"/>
    </source>
</evidence>
<evidence type="ECO:0000256" key="2">
    <source>
        <dbReference type="ARBA" id="ARBA00022737"/>
    </source>
</evidence>
<comment type="function">
    <text evidence="8">Pectinolytic enzyme involved in the degradation of xylogalacturonan (xga), a galacturonan backbone heavily substituted with xylose, and which is one important component of the hairy regions of pectin. Activity requires a galacturonic acid backbone substituted with xylose.</text>
</comment>
<dbReference type="KEGG" id="proo:MJB10_06115"/>
<dbReference type="RefSeq" id="WP_314802617.1">
    <property type="nucleotide sequence ID" value="NZ_CP130319.1"/>
</dbReference>
<dbReference type="Gene3D" id="2.160.20.10">
    <property type="entry name" value="Single-stranded right-handed beta-helix, Pectin lyase-like"/>
    <property type="match status" value="1"/>
</dbReference>
<dbReference type="PANTHER" id="PTHR31736">
    <property type="match status" value="1"/>
</dbReference>
<evidence type="ECO:0000256" key="5">
    <source>
        <dbReference type="ARBA" id="ARBA00023277"/>
    </source>
</evidence>
<dbReference type="GO" id="GO:0004650">
    <property type="term" value="F:polygalacturonase activity"/>
    <property type="evidence" value="ECO:0007669"/>
    <property type="project" value="InterPro"/>
</dbReference>
<keyword evidence="6 9" id="KW-0326">Glycosidase</keyword>
<dbReference type="PROSITE" id="PS51175">
    <property type="entry name" value="CBM6"/>
    <property type="match status" value="2"/>
</dbReference>
<dbReference type="InterPro" id="IPR012334">
    <property type="entry name" value="Pectin_lyas_fold"/>
</dbReference>
<dbReference type="AlphaFoldDB" id="A0AA96LTF7"/>
<gene>
    <name evidence="11" type="ORF">MJB10_06115</name>
</gene>